<feature type="domain" description="TadE-like" evidence="1">
    <location>
        <begin position="1"/>
        <end position="39"/>
    </location>
</feature>
<sequence length="151" mass="15578">MVELALVLPVLILLVMGIFDVSNMMRISLGLQHAARMGVAMASSGAGVETDGRSPGMIETEVRNQLEPLGQEVKSGAVVSVKSWPGSDSSGSGTAGSLGGPCDTVEVKVAYDYPALEAFLAAVELFGGGAAASVPLTRAERRLNEPWASCN</sequence>
<evidence type="ECO:0000259" key="1">
    <source>
        <dbReference type="Pfam" id="PF07811"/>
    </source>
</evidence>
<dbReference type="AlphaFoldDB" id="A0A0W8G6U8"/>
<name>A0A0W8G6U8_9ZZZZ</name>
<reference evidence="2" key="1">
    <citation type="journal article" date="2015" name="Proc. Natl. Acad. Sci. U.S.A.">
        <title>Networks of energetic and metabolic interactions define dynamics in microbial communities.</title>
        <authorList>
            <person name="Embree M."/>
            <person name="Liu J.K."/>
            <person name="Al-Bassam M.M."/>
            <person name="Zengler K."/>
        </authorList>
    </citation>
    <scope>NUCLEOTIDE SEQUENCE</scope>
</reference>
<comment type="caution">
    <text evidence="2">The sequence shown here is derived from an EMBL/GenBank/DDBJ whole genome shotgun (WGS) entry which is preliminary data.</text>
</comment>
<dbReference type="Pfam" id="PF07811">
    <property type="entry name" value="TadE"/>
    <property type="match status" value="1"/>
</dbReference>
<organism evidence="2">
    <name type="scientific">hydrocarbon metagenome</name>
    <dbReference type="NCBI Taxonomy" id="938273"/>
    <lineage>
        <taxon>unclassified sequences</taxon>
        <taxon>metagenomes</taxon>
        <taxon>ecological metagenomes</taxon>
    </lineage>
</organism>
<evidence type="ECO:0000313" key="2">
    <source>
        <dbReference type="EMBL" id="KUG28748.1"/>
    </source>
</evidence>
<accession>A0A0W8G6U8</accession>
<proteinExistence type="predicted"/>
<protein>
    <recommendedName>
        <fullName evidence="1">TadE-like domain-containing protein</fullName>
    </recommendedName>
</protein>
<dbReference type="EMBL" id="LNQE01000183">
    <property type="protein sequence ID" value="KUG28748.1"/>
    <property type="molecule type" value="Genomic_DNA"/>
</dbReference>
<dbReference type="InterPro" id="IPR012495">
    <property type="entry name" value="TadE-like_dom"/>
</dbReference>
<gene>
    <name evidence="2" type="ORF">ASZ90_001373</name>
</gene>